<feature type="domain" description="DNA binding HTH" evidence="2">
    <location>
        <begin position="275"/>
        <end position="315"/>
    </location>
</feature>
<dbReference type="InterPro" id="IPR029016">
    <property type="entry name" value="GAF-like_dom_sf"/>
</dbReference>
<dbReference type="PATRIC" id="fig|106592.7.peg.3261"/>
<evidence type="ECO:0000313" key="4">
    <source>
        <dbReference type="Proteomes" id="UP000037425"/>
    </source>
</evidence>
<dbReference type="SUPFAM" id="SSF46689">
    <property type="entry name" value="Homeodomain-like"/>
    <property type="match status" value="1"/>
</dbReference>
<evidence type="ECO:0000313" key="3">
    <source>
        <dbReference type="EMBL" id="KOF21292.1"/>
    </source>
</evidence>
<dbReference type="SUPFAM" id="SSF55781">
    <property type="entry name" value="GAF domain-like"/>
    <property type="match status" value="1"/>
</dbReference>
<feature type="domain" description="GAF" evidence="1">
    <location>
        <begin position="73"/>
        <end position="201"/>
    </location>
</feature>
<dbReference type="Pfam" id="PF01590">
    <property type="entry name" value="GAF"/>
    <property type="match status" value="1"/>
</dbReference>
<dbReference type="Gene3D" id="3.30.450.40">
    <property type="match status" value="1"/>
</dbReference>
<dbReference type="GO" id="GO:0043565">
    <property type="term" value="F:sequence-specific DNA binding"/>
    <property type="evidence" value="ECO:0007669"/>
    <property type="project" value="InterPro"/>
</dbReference>
<evidence type="ECO:0000259" key="2">
    <source>
        <dbReference type="Pfam" id="PF02954"/>
    </source>
</evidence>
<dbReference type="InterPro" id="IPR003018">
    <property type="entry name" value="GAF"/>
</dbReference>
<proteinExistence type="predicted"/>
<dbReference type="Gene3D" id="1.10.10.60">
    <property type="entry name" value="Homeodomain-like"/>
    <property type="match status" value="1"/>
</dbReference>
<sequence length="318" mass="34040">MPAVRDHTEYVYQVAHQSSAAASSPVAASWRRCMTLHGLAPEDRRTPFRLPESEFRLARQRSAELIAEAGGELDRLFATVGKAGCCLLLTDDKGVALERRGAVGDDADFRGVGLWSGTVWSEASVGTNGIGTAIADERAVIIQRDQHFLSSNIGLSCTTAPIRDHLGRLAAAIDISTCRDDASEITISLLSQAVRDAAARIEAGLFRRAFAGSRIVLVPVDRAGPALLAVDRDDLVLGATRAARQWLGLDDKRIASGIPASDLLKEGTSDDGAELPDAERAALRRVLSRANGNVSMAAELLGISRATLYRKMKRLSVN</sequence>
<gene>
    <name evidence="3" type="ORF">AC244_08030</name>
</gene>
<dbReference type="Proteomes" id="UP000037425">
    <property type="component" value="Unassembled WGS sequence"/>
</dbReference>
<dbReference type="RefSeq" id="WP_053248234.1">
    <property type="nucleotide sequence ID" value="NZ_LGAP01000002.1"/>
</dbReference>
<evidence type="ECO:0000259" key="1">
    <source>
        <dbReference type="Pfam" id="PF01590"/>
    </source>
</evidence>
<dbReference type="InterPro" id="IPR009057">
    <property type="entry name" value="Homeodomain-like_sf"/>
</dbReference>
<protein>
    <submittedName>
        <fullName evidence="3">Fis family transcriptional regulator</fullName>
    </submittedName>
</protein>
<comment type="caution">
    <text evidence="3">The sequence shown here is derived from an EMBL/GenBank/DDBJ whole genome shotgun (WGS) entry which is preliminary data.</text>
</comment>
<dbReference type="EMBL" id="LGAP01000002">
    <property type="protein sequence ID" value="KOF21292.1"/>
    <property type="molecule type" value="Genomic_DNA"/>
</dbReference>
<organism evidence="3 4">
    <name type="scientific">Ensifer adhaerens</name>
    <name type="common">Sinorhizobium morelense</name>
    <dbReference type="NCBI Taxonomy" id="106592"/>
    <lineage>
        <taxon>Bacteria</taxon>
        <taxon>Pseudomonadati</taxon>
        <taxon>Pseudomonadota</taxon>
        <taxon>Alphaproteobacteria</taxon>
        <taxon>Hyphomicrobiales</taxon>
        <taxon>Rhizobiaceae</taxon>
        <taxon>Sinorhizobium/Ensifer group</taxon>
        <taxon>Ensifer</taxon>
    </lineage>
</organism>
<reference evidence="4" key="1">
    <citation type="submission" date="2015-07" db="EMBL/GenBank/DDBJ databases">
        <title>Whole genome sequence of an Ensifer adhaerens strain isolated from a cave pool in the Wind Cave National Park.</title>
        <authorList>
            <person name="Eng W.W.H."/>
            <person name="Gan H.M."/>
            <person name="Barton H.A."/>
            <person name="Savka M.A."/>
        </authorList>
    </citation>
    <scope>NUCLEOTIDE SEQUENCE [LARGE SCALE GENOMIC DNA]</scope>
    <source>
        <strain evidence="4">SD006</strain>
    </source>
</reference>
<dbReference type="InterPro" id="IPR002197">
    <property type="entry name" value="HTH_Fis"/>
</dbReference>
<name>A0A0L8C2V6_ENSAD</name>
<accession>A0A0L8C2V6</accession>
<dbReference type="PRINTS" id="PR01590">
    <property type="entry name" value="HTHFIS"/>
</dbReference>
<dbReference type="Pfam" id="PF02954">
    <property type="entry name" value="HTH_8"/>
    <property type="match status" value="1"/>
</dbReference>
<dbReference type="AlphaFoldDB" id="A0A0L8C2V6"/>
<dbReference type="OrthoDB" id="9805953at2"/>